<protein>
    <recommendedName>
        <fullName evidence="6">ornithine decarboxylase</fullName>
        <ecNumber evidence="6">4.1.1.17</ecNumber>
    </recommendedName>
</protein>
<dbReference type="PROSITE" id="PS00878">
    <property type="entry name" value="ODR_DC_2_1"/>
    <property type="match status" value="1"/>
</dbReference>
<comment type="pathway">
    <text evidence="5">Amine and polyamine biosynthesis; putrescine biosynthesis via L-ornithine pathway; putrescine from L-ornithine: step 1/1.</text>
</comment>
<dbReference type="InterPro" id="IPR022657">
    <property type="entry name" value="De-COase2_CS"/>
</dbReference>
<evidence type="ECO:0000256" key="2">
    <source>
        <dbReference type="ARBA" id="ARBA00008872"/>
    </source>
</evidence>
<dbReference type="InterPro" id="IPR000183">
    <property type="entry name" value="Orn/DAP/Arg_de-COase"/>
</dbReference>
<evidence type="ECO:0000256" key="7">
    <source>
        <dbReference type="ARBA" id="ARBA00049127"/>
    </source>
</evidence>
<evidence type="ECO:0000256" key="8">
    <source>
        <dbReference type="PIRSR" id="PIRSR600183-50"/>
    </source>
</evidence>
<accession>A7HX69</accession>
<dbReference type="GO" id="GO:0005737">
    <property type="term" value="C:cytoplasm"/>
    <property type="evidence" value="ECO:0007669"/>
    <property type="project" value="TreeGrafter"/>
</dbReference>
<evidence type="ECO:0000313" key="11">
    <source>
        <dbReference type="Proteomes" id="UP000006377"/>
    </source>
</evidence>
<dbReference type="AlphaFoldDB" id="A7HX69"/>
<dbReference type="PRINTS" id="PR01179">
    <property type="entry name" value="ODADCRBXLASE"/>
</dbReference>
<dbReference type="PRINTS" id="PR01182">
    <property type="entry name" value="ORNDCRBXLASE"/>
</dbReference>
<evidence type="ECO:0000256" key="5">
    <source>
        <dbReference type="ARBA" id="ARBA00034115"/>
    </source>
</evidence>
<dbReference type="HOGENOM" id="CLU_026444_1_3_5"/>
<proteinExistence type="inferred from homology"/>
<feature type="modified residue" description="N6-(pyridoxal phosphate)lysine" evidence="8">
    <location>
        <position position="54"/>
    </location>
</feature>
<dbReference type="InterPro" id="IPR022653">
    <property type="entry name" value="De-COase2_pyr-phos_BS"/>
</dbReference>
<keyword evidence="3 8" id="KW-0663">Pyridoxal phosphate</keyword>
<dbReference type="EC" id="4.1.1.17" evidence="6"/>
<comment type="cofactor">
    <cofactor evidence="1 8">
        <name>pyridoxal 5'-phosphate</name>
        <dbReference type="ChEBI" id="CHEBI:597326"/>
    </cofactor>
</comment>
<keyword evidence="11" id="KW-1185">Reference proteome</keyword>
<keyword evidence="4" id="KW-0456">Lyase</keyword>
<dbReference type="PROSITE" id="PS00879">
    <property type="entry name" value="ODR_DC_2_2"/>
    <property type="match status" value="1"/>
</dbReference>
<evidence type="ECO:0000259" key="9">
    <source>
        <dbReference type="Pfam" id="PF02784"/>
    </source>
</evidence>
<dbReference type="KEGG" id="pla:Plav_2895"/>
<dbReference type="GO" id="GO:0033387">
    <property type="term" value="P:putrescine biosynthetic process from arginine, via ornithine"/>
    <property type="evidence" value="ECO:0007669"/>
    <property type="project" value="TreeGrafter"/>
</dbReference>
<name>A7HX69_PARL1</name>
<dbReference type="InterPro" id="IPR029066">
    <property type="entry name" value="PLP-binding_barrel"/>
</dbReference>
<feature type="domain" description="Orn/DAP/Arg decarboxylase 2 N-terminal" evidence="9">
    <location>
        <begin position="36"/>
        <end position="262"/>
    </location>
</feature>
<dbReference type="STRING" id="402881.Plav_2895"/>
<dbReference type="PANTHER" id="PTHR11482:SF6">
    <property type="entry name" value="ORNITHINE DECARBOXYLASE 1-RELATED"/>
    <property type="match status" value="1"/>
</dbReference>
<gene>
    <name evidence="10" type="ordered locus">Plav_2895</name>
</gene>
<dbReference type="Gene3D" id="2.40.37.10">
    <property type="entry name" value="Lyase, Ornithine Decarboxylase, Chain A, domain 1"/>
    <property type="match status" value="1"/>
</dbReference>
<sequence length="382" mass="41805">MTSAARQLRFASVTDVIQRLDPSYPVFCIFPDILKTRARSFVEGFPGTVLYATKCNPHPYVLKALSDAGIHHFDTASISEIAKVTELLPEAHCYFNHPVKGRGALEAAADVYGITDYVVDHPDELDKVISIAGTDITIEVRIATPKGKVVYDLSAKFGAAPEGAVTLLKEASRRGCRTAIAFHVGSQCLDPDAFRVAMEMAMRVAEEAGVKLEYLDVGGGFPAIYKSNVPPLQTYFDTIAAARERLGIEVPLFAEPGRALVAEACSVLTQVHLRKGDDLYINDGIYGCLSEIRDGDLDPPVRALTKDGKVEGELRPFRIFGPTCDSLDVLKLPFYLPENIREGDWVEFGLMGAYSIGMQTGFNGFITDTIVRIDGMHEDFAF</sequence>
<comment type="catalytic activity">
    <reaction evidence="7">
        <text>L-ornithine + H(+) = putrescine + CO2</text>
        <dbReference type="Rhea" id="RHEA:22964"/>
        <dbReference type="ChEBI" id="CHEBI:15378"/>
        <dbReference type="ChEBI" id="CHEBI:16526"/>
        <dbReference type="ChEBI" id="CHEBI:46911"/>
        <dbReference type="ChEBI" id="CHEBI:326268"/>
        <dbReference type="EC" id="4.1.1.17"/>
    </reaction>
</comment>
<organism evidence="10 11">
    <name type="scientific">Parvibaculum lavamentivorans (strain DS-1 / DSM 13023 / NCIMB 13966)</name>
    <dbReference type="NCBI Taxonomy" id="402881"/>
    <lineage>
        <taxon>Bacteria</taxon>
        <taxon>Pseudomonadati</taxon>
        <taxon>Pseudomonadota</taxon>
        <taxon>Alphaproteobacteria</taxon>
        <taxon>Hyphomicrobiales</taxon>
        <taxon>Parvibaculaceae</taxon>
        <taxon>Parvibaculum</taxon>
    </lineage>
</organism>
<dbReference type="eggNOG" id="COG0019">
    <property type="taxonomic scope" value="Bacteria"/>
</dbReference>
<evidence type="ECO:0000313" key="10">
    <source>
        <dbReference type="EMBL" id="ABS64502.1"/>
    </source>
</evidence>
<dbReference type="InterPro" id="IPR002433">
    <property type="entry name" value="Orn_de-COase"/>
</dbReference>
<feature type="active site" description="Proton donor" evidence="8">
    <location>
        <position position="324"/>
    </location>
</feature>
<reference evidence="10 11" key="1">
    <citation type="journal article" date="2011" name="Stand. Genomic Sci.">
        <title>Complete genome sequence of Parvibaculum lavamentivorans type strain (DS-1(T)).</title>
        <authorList>
            <person name="Schleheck D."/>
            <person name="Weiss M."/>
            <person name="Pitluck S."/>
            <person name="Bruce D."/>
            <person name="Land M.L."/>
            <person name="Han S."/>
            <person name="Saunders E."/>
            <person name="Tapia R."/>
            <person name="Detter C."/>
            <person name="Brettin T."/>
            <person name="Han J."/>
            <person name="Woyke T."/>
            <person name="Goodwin L."/>
            <person name="Pennacchio L."/>
            <person name="Nolan M."/>
            <person name="Cook A.M."/>
            <person name="Kjelleberg S."/>
            <person name="Thomas T."/>
        </authorList>
    </citation>
    <scope>NUCLEOTIDE SEQUENCE [LARGE SCALE GENOMIC DNA]</scope>
    <source>
        <strain evidence="11">DS-1 / DSM 13023 / NCIMB 13966</strain>
    </source>
</reference>
<dbReference type="Gene3D" id="3.20.20.10">
    <property type="entry name" value="Alanine racemase"/>
    <property type="match status" value="1"/>
</dbReference>
<dbReference type="OrthoDB" id="9802147at2"/>
<dbReference type="GO" id="GO:0004586">
    <property type="term" value="F:ornithine decarboxylase activity"/>
    <property type="evidence" value="ECO:0007669"/>
    <property type="project" value="UniProtKB-EC"/>
</dbReference>
<dbReference type="CDD" id="cd00622">
    <property type="entry name" value="PLPDE_III_ODC"/>
    <property type="match status" value="1"/>
</dbReference>
<evidence type="ECO:0000256" key="3">
    <source>
        <dbReference type="ARBA" id="ARBA00022898"/>
    </source>
</evidence>
<evidence type="ECO:0000256" key="6">
    <source>
        <dbReference type="ARBA" id="ARBA00034138"/>
    </source>
</evidence>
<dbReference type="RefSeq" id="WP_012111818.1">
    <property type="nucleotide sequence ID" value="NC_009719.1"/>
</dbReference>
<dbReference type="InterPro" id="IPR022644">
    <property type="entry name" value="De-COase2_N"/>
</dbReference>
<evidence type="ECO:0000256" key="1">
    <source>
        <dbReference type="ARBA" id="ARBA00001933"/>
    </source>
</evidence>
<dbReference type="Proteomes" id="UP000006377">
    <property type="component" value="Chromosome"/>
</dbReference>
<evidence type="ECO:0000256" key="4">
    <source>
        <dbReference type="ARBA" id="ARBA00023239"/>
    </source>
</evidence>
<dbReference type="InterPro" id="IPR009006">
    <property type="entry name" value="Ala_racemase/Decarboxylase_C"/>
</dbReference>
<dbReference type="PANTHER" id="PTHR11482">
    <property type="entry name" value="ARGININE/DIAMINOPIMELATE/ORNITHINE DECARBOXYLASE"/>
    <property type="match status" value="1"/>
</dbReference>
<dbReference type="Pfam" id="PF02784">
    <property type="entry name" value="Orn_Arg_deC_N"/>
    <property type="match status" value="1"/>
</dbReference>
<dbReference type="EMBL" id="CP000774">
    <property type="protein sequence ID" value="ABS64502.1"/>
    <property type="molecule type" value="Genomic_DNA"/>
</dbReference>
<comment type="similarity">
    <text evidence="2">Belongs to the Orn/Lys/Arg decarboxylase class-II family.</text>
</comment>
<dbReference type="SUPFAM" id="SSF51419">
    <property type="entry name" value="PLP-binding barrel"/>
    <property type="match status" value="1"/>
</dbReference>
<dbReference type="SUPFAM" id="SSF50621">
    <property type="entry name" value="Alanine racemase C-terminal domain-like"/>
    <property type="match status" value="1"/>
</dbReference>